<accession>A0A4S8JGY8</accession>
<evidence type="ECO:0000313" key="1">
    <source>
        <dbReference type="EMBL" id="THU61257.1"/>
    </source>
</evidence>
<organism evidence="1 2">
    <name type="scientific">Musa balbisiana</name>
    <name type="common">Banana</name>
    <dbReference type="NCBI Taxonomy" id="52838"/>
    <lineage>
        <taxon>Eukaryota</taxon>
        <taxon>Viridiplantae</taxon>
        <taxon>Streptophyta</taxon>
        <taxon>Embryophyta</taxon>
        <taxon>Tracheophyta</taxon>
        <taxon>Spermatophyta</taxon>
        <taxon>Magnoliopsida</taxon>
        <taxon>Liliopsida</taxon>
        <taxon>Zingiberales</taxon>
        <taxon>Musaceae</taxon>
        <taxon>Musa</taxon>
    </lineage>
</organism>
<sequence length="221" mass="24823">MMLPRQPSVVNKPPRVFVLGTFVHASEIGPSLDKEAVNNVSISSEMKNKLAEKESDRHALELHVEKAMQLSSLKEFYSQGQQKILNLFNLLQTNPDLRRIVVSLSTDKAIWEAIMKNAAVQDLKESFFSGCKVEAGSIQYDLLNGVGDIATIIVRWILDNIKTKVMGLIDKIAHLMVELFHCVETETSMHILDDVLRSLFMLSLMATIVVVIKRIHSTNAH</sequence>
<dbReference type="AlphaFoldDB" id="A0A4S8JGY8"/>
<evidence type="ECO:0000313" key="2">
    <source>
        <dbReference type="Proteomes" id="UP000317650"/>
    </source>
</evidence>
<protein>
    <submittedName>
        <fullName evidence="1">Uncharacterized protein</fullName>
    </submittedName>
</protein>
<comment type="caution">
    <text evidence="1">The sequence shown here is derived from an EMBL/GenBank/DDBJ whole genome shotgun (WGS) entry which is preliminary data.</text>
</comment>
<keyword evidence="2" id="KW-1185">Reference proteome</keyword>
<gene>
    <name evidence="1" type="ORF">C4D60_Mb07t21390</name>
</gene>
<dbReference type="Proteomes" id="UP000317650">
    <property type="component" value="Chromosome 7"/>
</dbReference>
<name>A0A4S8JGY8_MUSBA</name>
<reference evidence="1 2" key="1">
    <citation type="journal article" date="2019" name="Nat. Plants">
        <title>Genome sequencing of Musa balbisiana reveals subgenome evolution and function divergence in polyploid bananas.</title>
        <authorList>
            <person name="Yao X."/>
        </authorList>
    </citation>
    <scope>NUCLEOTIDE SEQUENCE [LARGE SCALE GENOMIC DNA]</scope>
    <source>
        <strain evidence="2">cv. DH-PKW</strain>
        <tissue evidence="1">Leaves</tissue>
    </source>
</reference>
<dbReference type="EMBL" id="PYDT01000005">
    <property type="protein sequence ID" value="THU61257.1"/>
    <property type="molecule type" value="Genomic_DNA"/>
</dbReference>
<dbReference type="PANTHER" id="PTHR33625:SF3">
    <property type="entry name" value="OS04G0550700 PROTEIN"/>
    <property type="match status" value="1"/>
</dbReference>
<dbReference type="PANTHER" id="PTHR33625">
    <property type="entry name" value="OS08G0179900 PROTEIN"/>
    <property type="match status" value="1"/>
</dbReference>
<proteinExistence type="predicted"/>
<dbReference type="STRING" id="52838.A0A4S8JGY8"/>